<evidence type="ECO:0000256" key="1">
    <source>
        <dbReference type="SAM" id="MobiDB-lite"/>
    </source>
</evidence>
<proteinExistence type="predicted"/>
<organism evidence="2 3">
    <name type="scientific">Eumeta variegata</name>
    <name type="common">Bagworm moth</name>
    <name type="synonym">Eumeta japonica</name>
    <dbReference type="NCBI Taxonomy" id="151549"/>
    <lineage>
        <taxon>Eukaryota</taxon>
        <taxon>Metazoa</taxon>
        <taxon>Ecdysozoa</taxon>
        <taxon>Arthropoda</taxon>
        <taxon>Hexapoda</taxon>
        <taxon>Insecta</taxon>
        <taxon>Pterygota</taxon>
        <taxon>Neoptera</taxon>
        <taxon>Endopterygota</taxon>
        <taxon>Lepidoptera</taxon>
        <taxon>Glossata</taxon>
        <taxon>Ditrysia</taxon>
        <taxon>Tineoidea</taxon>
        <taxon>Psychidae</taxon>
        <taxon>Oiketicinae</taxon>
        <taxon>Eumeta</taxon>
    </lineage>
</organism>
<dbReference type="EMBL" id="BGZK01000444">
    <property type="protein sequence ID" value="GBP43931.1"/>
    <property type="molecule type" value="Genomic_DNA"/>
</dbReference>
<sequence length="83" mass="9167">MIPTASPGRISTLHKERRGALNKSAPGRRRSDALLAVARALPPPKLFAMFTLHRASLDVQRAAFNEQPVGRVFSGIRVTEEFK</sequence>
<evidence type="ECO:0000313" key="2">
    <source>
        <dbReference type="EMBL" id="GBP43931.1"/>
    </source>
</evidence>
<accession>A0A4C1VYN5</accession>
<comment type="caution">
    <text evidence="2">The sequence shown here is derived from an EMBL/GenBank/DDBJ whole genome shotgun (WGS) entry which is preliminary data.</text>
</comment>
<dbReference type="AlphaFoldDB" id="A0A4C1VYN5"/>
<gene>
    <name evidence="2" type="ORF">EVAR_41788_1</name>
</gene>
<name>A0A4C1VYN5_EUMVA</name>
<reference evidence="2 3" key="1">
    <citation type="journal article" date="2019" name="Commun. Biol.">
        <title>The bagworm genome reveals a unique fibroin gene that provides high tensile strength.</title>
        <authorList>
            <person name="Kono N."/>
            <person name="Nakamura H."/>
            <person name="Ohtoshi R."/>
            <person name="Tomita M."/>
            <person name="Numata K."/>
            <person name="Arakawa K."/>
        </authorList>
    </citation>
    <scope>NUCLEOTIDE SEQUENCE [LARGE SCALE GENOMIC DNA]</scope>
</reference>
<keyword evidence="3" id="KW-1185">Reference proteome</keyword>
<dbReference type="Proteomes" id="UP000299102">
    <property type="component" value="Unassembled WGS sequence"/>
</dbReference>
<evidence type="ECO:0000313" key="3">
    <source>
        <dbReference type="Proteomes" id="UP000299102"/>
    </source>
</evidence>
<feature type="region of interest" description="Disordered" evidence="1">
    <location>
        <begin position="1"/>
        <end position="29"/>
    </location>
</feature>
<protein>
    <submittedName>
        <fullName evidence="2">Uncharacterized protein</fullName>
    </submittedName>
</protein>